<dbReference type="PANTHER" id="PTHR11102:SF160">
    <property type="entry name" value="ERAD-ASSOCIATED E3 UBIQUITIN-PROTEIN LIGASE COMPONENT HRD3"/>
    <property type="match status" value="1"/>
</dbReference>
<dbReference type="EMBL" id="VMKJ01000021">
    <property type="protein sequence ID" value="TVO35863.1"/>
    <property type="molecule type" value="Genomic_DNA"/>
</dbReference>
<dbReference type="Gene3D" id="1.25.40.10">
    <property type="entry name" value="Tetratricopeptide repeat domain"/>
    <property type="match status" value="1"/>
</dbReference>
<dbReference type="PANTHER" id="PTHR11102">
    <property type="entry name" value="SEL-1-LIKE PROTEIN"/>
    <property type="match status" value="1"/>
</dbReference>
<reference evidence="1 2" key="1">
    <citation type="submission" date="2019-07" db="EMBL/GenBank/DDBJ databases">
        <title>The draft genome sequence of Vibrio algivorus M1486.</title>
        <authorList>
            <person name="Meng X."/>
        </authorList>
    </citation>
    <scope>NUCLEOTIDE SEQUENCE [LARGE SCALE GENOMIC DNA]</scope>
    <source>
        <strain evidence="1 2">M1486</strain>
    </source>
</reference>
<dbReference type="OrthoDB" id="5587079at2"/>
<organism evidence="1 2">
    <name type="scientific">Vibrio algivorus</name>
    <dbReference type="NCBI Taxonomy" id="1667024"/>
    <lineage>
        <taxon>Bacteria</taxon>
        <taxon>Pseudomonadati</taxon>
        <taxon>Pseudomonadota</taxon>
        <taxon>Gammaproteobacteria</taxon>
        <taxon>Vibrionales</taxon>
        <taxon>Vibrionaceae</taxon>
        <taxon>Vibrio</taxon>
    </lineage>
</organism>
<name>A0A557P5C1_9VIBR</name>
<dbReference type="AlphaFoldDB" id="A0A557P5C1"/>
<dbReference type="SUPFAM" id="SSF81901">
    <property type="entry name" value="HCP-like"/>
    <property type="match status" value="1"/>
</dbReference>
<protein>
    <submittedName>
        <fullName evidence="1">Sel1 repeat family protein</fullName>
    </submittedName>
</protein>
<sequence>MKLTPKQAYDKGMLLRWQYKLTDAKAYLKYAADNGLSNAMYMYGVLSRSNIFIQTDEQYQYFKSAAELNNINGMLALTDNASIASKQEKDLYKATLTKYLLEKSKAGDGSSMYLLYILEQGKNGLGWLEKSAQSGYAKAQYYLAYNHDGGDGWFLIPGSREKEIRRLYKASADQGYIPAISQYGAILVEENNLVEALKYWNNAIDQGAALVILSMAEIYSGKNSQVHLEENKVLAATYYQVYFDSMGSEKNENLHRIFKEKNRVLLETMTNEQKAESDRLAKEYLKTHTVRAFDDFWYLSEEDSVIKP</sequence>
<gene>
    <name evidence="1" type="ORF">FOF44_10750</name>
</gene>
<dbReference type="InterPro" id="IPR050767">
    <property type="entry name" value="Sel1_AlgK"/>
</dbReference>
<dbReference type="RefSeq" id="WP_144388350.1">
    <property type="nucleotide sequence ID" value="NZ_CANNCB010000029.1"/>
</dbReference>
<dbReference type="InterPro" id="IPR011990">
    <property type="entry name" value="TPR-like_helical_dom_sf"/>
</dbReference>
<evidence type="ECO:0000313" key="2">
    <source>
        <dbReference type="Proteomes" id="UP000319828"/>
    </source>
</evidence>
<accession>A0A557P5C1</accession>
<evidence type="ECO:0000313" key="1">
    <source>
        <dbReference type="EMBL" id="TVO35863.1"/>
    </source>
</evidence>
<comment type="caution">
    <text evidence="1">The sequence shown here is derived from an EMBL/GenBank/DDBJ whole genome shotgun (WGS) entry which is preliminary data.</text>
</comment>
<dbReference type="Proteomes" id="UP000319828">
    <property type="component" value="Unassembled WGS sequence"/>
</dbReference>
<proteinExistence type="predicted"/>